<organism evidence="3 4">
    <name type="scientific">Effrenium voratum</name>
    <dbReference type="NCBI Taxonomy" id="2562239"/>
    <lineage>
        <taxon>Eukaryota</taxon>
        <taxon>Sar</taxon>
        <taxon>Alveolata</taxon>
        <taxon>Dinophyceae</taxon>
        <taxon>Suessiales</taxon>
        <taxon>Symbiodiniaceae</taxon>
        <taxon>Effrenium</taxon>
    </lineage>
</organism>
<keyword evidence="1" id="KW-0677">Repeat</keyword>
<sequence length="103" mass="11272">ALHEMQRQPLDPTVQENCCEALRTLVVDQETRSFISSLGAIDLVLAAMEVHGDSPGVQGHCAGTLTHLAAGEDERQQIFQNGGLEVVVRSMQEHEMASLVQYK</sequence>
<gene>
    <name evidence="3" type="ORF">EVOR1521_LOCUS15392</name>
</gene>
<evidence type="ECO:0000313" key="4">
    <source>
        <dbReference type="Proteomes" id="UP001178507"/>
    </source>
</evidence>
<evidence type="ECO:0000256" key="1">
    <source>
        <dbReference type="ARBA" id="ARBA00022737"/>
    </source>
</evidence>
<name>A0AA36MXA5_9DINO</name>
<evidence type="ECO:0000256" key="2">
    <source>
        <dbReference type="PROSITE-ProRule" id="PRU00259"/>
    </source>
</evidence>
<keyword evidence="4" id="KW-1185">Reference proteome</keyword>
<feature type="non-terminal residue" evidence="3">
    <location>
        <position position="1"/>
    </location>
</feature>
<comment type="caution">
    <text evidence="3">The sequence shown here is derived from an EMBL/GenBank/DDBJ whole genome shotgun (WGS) entry which is preliminary data.</text>
</comment>
<dbReference type="PANTHER" id="PTHR22895">
    <property type="entry name" value="ARMADILLO REPEAT-CONTAINING PROTEIN 6"/>
    <property type="match status" value="1"/>
</dbReference>
<dbReference type="InterPro" id="IPR011989">
    <property type="entry name" value="ARM-like"/>
</dbReference>
<protein>
    <submittedName>
        <fullName evidence="3">Uncharacterized protein</fullName>
    </submittedName>
</protein>
<dbReference type="PANTHER" id="PTHR22895:SF0">
    <property type="entry name" value="ARMADILLO REPEAT-CONTAINING PROTEIN 6"/>
    <property type="match status" value="1"/>
</dbReference>
<evidence type="ECO:0000313" key="3">
    <source>
        <dbReference type="EMBL" id="CAJ1389854.1"/>
    </source>
</evidence>
<dbReference type="Proteomes" id="UP001178507">
    <property type="component" value="Unassembled WGS sequence"/>
</dbReference>
<dbReference type="InterPro" id="IPR000225">
    <property type="entry name" value="Armadillo"/>
</dbReference>
<dbReference type="SUPFAM" id="SSF48371">
    <property type="entry name" value="ARM repeat"/>
    <property type="match status" value="1"/>
</dbReference>
<feature type="repeat" description="ARM" evidence="2">
    <location>
        <begin position="39"/>
        <end position="83"/>
    </location>
</feature>
<dbReference type="Gene3D" id="1.25.10.10">
    <property type="entry name" value="Leucine-rich Repeat Variant"/>
    <property type="match status" value="1"/>
</dbReference>
<accession>A0AA36MXA5</accession>
<dbReference type="AlphaFoldDB" id="A0AA36MXA5"/>
<dbReference type="InterPro" id="IPR016024">
    <property type="entry name" value="ARM-type_fold"/>
</dbReference>
<proteinExistence type="predicted"/>
<dbReference type="PROSITE" id="PS50176">
    <property type="entry name" value="ARM_REPEAT"/>
    <property type="match status" value="1"/>
</dbReference>
<feature type="non-terminal residue" evidence="3">
    <location>
        <position position="103"/>
    </location>
</feature>
<reference evidence="3" key="1">
    <citation type="submission" date="2023-08" db="EMBL/GenBank/DDBJ databases">
        <authorList>
            <person name="Chen Y."/>
            <person name="Shah S."/>
            <person name="Dougan E. K."/>
            <person name="Thang M."/>
            <person name="Chan C."/>
        </authorList>
    </citation>
    <scope>NUCLEOTIDE SEQUENCE</scope>
</reference>
<dbReference type="EMBL" id="CAUJNA010001950">
    <property type="protein sequence ID" value="CAJ1389854.1"/>
    <property type="molecule type" value="Genomic_DNA"/>
</dbReference>